<accession>A0A1T4R2S2</accession>
<protein>
    <submittedName>
        <fullName evidence="4">Putative spermidine/putrescine transport system substrate-binding protein</fullName>
    </submittedName>
</protein>
<dbReference type="OrthoDB" id="6776301at2"/>
<proteinExistence type="predicted"/>
<dbReference type="PROSITE" id="PS51318">
    <property type="entry name" value="TAT"/>
    <property type="match status" value="1"/>
</dbReference>
<dbReference type="Proteomes" id="UP000190092">
    <property type="component" value="Unassembled WGS sequence"/>
</dbReference>
<evidence type="ECO:0000313" key="5">
    <source>
        <dbReference type="Proteomes" id="UP000190092"/>
    </source>
</evidence>
<dbReference type="InterPro" id="IPR006311">
    <property type="entry name" value="TAT_signal"/>
</dbReference>
<dbReference type="Pfam" id="PF13416">
    <property type="entry name" value="SBP_bac_8"/>
    <property type="match status" value="1"/>
</dbReference>
<evidence type="ECO:0000313" key="4">
    <source>
        <dbReference type="EMBL" id="SKA10344.1"/>
    </source>
</evidence>
<organism evidence="4 5">
    <name type="scientific">Enhydrobacter aerosaccus</name>
    <dbReference type="NCBI Taxonomy" id="225324"/>
    <lineage>
        <taxon>Bacteria</taxon>
        <taxon>Pseudomonadati</taxon>
        <taxon>Pseudomonadota</taxon>
        <taxon>Alphaproteobacteria</taxon>
        <taxon>Hyphomicrobiales</taxon>
        <taxon>Enhydrobacter</taxon>
    </lineage>
</organism>
<keyword evidence="2" id="KW-0574">Periplasm</keyword>
<keyword evidence="5" id="KW-1185">Reference proteome</keyword>
<dbReference type="STRING" id="225324.SAMN02745126_03520"/>
<sequence>MLIKRRALLAATGAAALSAPSVVSPAQAQAKQINLAGASYDMRDVILTEFAKRSGITPRPFINPSTQVRVDRIRTAPLDCLMLDAPFAAYANSENLLQPIDTSRLTYWPKLHPLLKDGRATPTAPLGVGANPGRMMYLDDARTKVSFAPMFFQMDSIGYNAGKIQAENNSLSWGELFNPKWRGKVALYGIDWLGMLNAAMAMQALGLFKPVDMSNMTEKEVDTVVAFLKDKKKEGHFRAMWKAYGELVNLMASEEVWIADAWWPVVVEVASKGIPVRYAVAKEGYRAWCNGYGIPANAKNVDAAYEWLNFWMEGFPGARQSEIGYFSTVNTYEKYLDPKLVKEVYGGEGRDGGSLEDRAQRVYVWNTRPKNLEYYTEKWNEFLAA</sequence>
<dbReference type="RefSeq" id="WP_085935221.1">
    <property type="nucleotide sequence ID" value="NZ_FUWJ01000004.1"/>
</dbReference>
<dbReference type="InterPro" id="IPR006059">
    <property type="entry name" value="SBP"/>
</dbReference>
<reference evidence="5" key="1">
    <citation type="submission" date="2017-02" db="EMBL/GenBank/DDBJ databases">
        <authorList>
            <person name="Varghese N."/>
            <person name="Submissions S."/>
        </authorList>
    </citation>
    <scope>NUCLEOTIDE SEQUENCE [LARGE SCALE GENOMIC DNA]</scope>
    <source>
        <strain evidence="5">ATCC 27094</strain>
    </source>
</reference>
<evidence type="ECO:0000256" key="3">
    <source>
        <dbReference type="SAM" id="SignalP"/>
    </source>
</evidence>
<feature type="chain" id="PRO_5010565247" evidence="3">
    <location>
        <begin position="29"/>
        <end position="385"/>
    </location>
</feature>
<keyword evidence="1 3" id="KW-0732">Signal</keyword>
<dbReference type="PANTHER" id="PTHR30222:SF17">
    <property type="entry name" value="SPERMIDINE_PUTRESCINE-BINDING PERIPLASMIC PROTEIN"/>
    <property type="match status" value="1"/>
</dbReference>
<dbReference type="Gene3D" id="3.40.190.10">
    <property type="entry name" value="Periplasmic binding protein-like II"/>
    <property type="match status" value="2"/>
</dbReference>
<dbReference type="AlphaFoldDB" id="A0A1T4R2S2"/>
<feature type="signal peptide" evidence="3">
    <location>
        <begin position="1"/>
        <end position="28"/>
    </location>
</feature>
<gene>
    <name evidence="4" type="ORF">SAMN02745126_03520</name>
</gene>
<dbReference type="SUPFAM" id="SSF53850">
    <property type="entry name" value="Periplasmic binding protein-like II"/>
    <property type="match status" value="1"/>
</dbReference>
<evidence type="ECO:0000256" key="1">
    <source>
        <dbReference type="ARBA" id="ARBA00022729"/>
    </source>
</evidence>
<dbReference type="PANTHER" id="PTHR30222">
    <property type="entry name" value="SPERMIDINE/PUTRESCINE-BINDING PERIPLASMIC PROTEIN"/>
    <property type="match status" value="1"/>
</dbReference>
<name>A0A1T4R2S2_9HYPH</name>
<dbReference type="EMBL" id="FUWJ01000004">
    <property type="protein sequence ID" value="SKA10344.1"/>
    <property type="molecule type" value="Genomic_DNA"/>
</dbReference>
<evidence type="ECO:0000256" key="2">
    <source>
        <dbReference type="ARBA" id="ARBA00022764"/>
    </source>
</evidence>